<gene>
    <name evidence="19" type="ORF">M5D96_007917</name>
</gene>
<evidence type="ECO:0000256" key="14">
    <source>
        <dbReference type="ARBA" id="ARBA00023306"/>
    </source>
</evidence>
<dbReference type="Pfam" id="PF12862">
    <property type="entry name" value="ANAPC5"/>
    <property type="match status" value="1"/>
</dbReference>
<dbReference type="FunFam" id="3.10.20.90:FF:000131">
    <property type="entry name" value="trans-2,3-enoyl-CoA reductase-like"/>
    <property type="match status" value="1"/>
</dbReference>
<dbReference type="Pfam" id="PF02544">
    <property type="entry name" value="Steroid_dh"/>
    <property type="match status" value="1"/>
</dbReference>
<sequence>MELEIVNAKNSKPYGKVKVPSGATPIGDLRALIHKSLKQTPDANRQSLRLELKGKSLKDTDTLESLSLRTGDKVYVKDLGPQIGWKTVFLAEYAGPLIVYLIFYFRPELIYGKSATLPISLTTHIAAGCYTVHYVKRLLETIFVHRFSHATMPLRNLFKNCTYYWGFTAYVSYHVNHPQFTSPCMCTVWAALGAFALCELGNFSVHIALRNLRPPGTKVRKIPVPDANPLTKLFNLVSCPNYTYEIGAWVSFSVLTSCLAAYLFAFAGAFQMTVWALAKHRNYKKEFKDYPRQRRSIFPFELDTLEPSSKIEPPRIETPTAHKITVLILLKQYVINKKSCLDTGVSMGSQRRRMFYMLVFKLVQEADKSYNELHSLLTTGRYKLDTLMLESFEKAMAEFCAGSIESLFDFTEIQNIDEILNENYGISQFSMVGVYVRRVGVVLERLSFPEMMDMYKNICSYYERGVRAAASGSRMAVAGGILHREETPPPNPITEKPADPETVKKNEIEALERNPLSKWAPKQAKFFINKQSELLESNERMALPPLELQKKIQEIIHDLPLTTTPYFLGYMNQLRVRDYNNALSALHRALDRSPVRLMSQEKGYQYFCVNLAVLHATFGHRDEALVALRESIMLAQEHGDKRSLNLANTWYCLLRDELPLSAVQKSVQDANEVDRSLLQNYTLALHFAVKLGTVAGYQPLKLFDLLQHSDNLTNLNNFPDHSSEALALRSAVWSAYGRHELAALYSQVLLSARDRFGNGSSGLGSALASYALWLQLQGEPQLSKVLLHRAKERFPRMPSAESWMISQCHVVIQAGIYQCRWHDALKACDQLYLLDSSDAIMQRASIYVAKREFFNARRLLDKLARQENLPFLLKMRVQVLLGYCGMADGRFSSETTMLLLRVAEEMADSQMDYELALVDLLLAQQLLLLGMPQKAYQAIKRCMHDIHINGGLYERAKTDFVFVRCLLAISQNNVEERKAQLLKSLDILERAAKSFKKLSAHAKVLDVFVFLAQRFNEFGERNLRNKYAGEFRRYFTDHPIPREYLGSP</sequence>
<keyword evidence="6" id="KW-0132">Cell division</keyword>
<dbReference type="InterPro" id="IPR011990">
    <property type="entry name" value="TPR-like_helical_dom_sf"/>
</dbReference>
<evidence type="ECO:0000256" key="12">
    <source>
        <dbReference type="ARBA" id="ARBA00023002"/>
    </source>
</evidence>
<evidence type="ECO:0000313" key="19">
    <source>
        <dbReference type="EMBL" id="KAI8039200.1"/>
    </source>
</evidence>
<evidence type="ECO:0000256" key="17">
    <source>
        <dbReference type="SAM" id="Phobius"/>
    </source>
</evidence>
<dbReference type="InterPro" id="IPR049127">
    <property type="entry name" value="TECR-like_N"/>
</dbReference>
<evidence type="ECO:0000256" key="3">
    <source>
        <dbReference type="ARBA" id="ARBA00007450"/>
    </source>
</evidence>
<evidence type="ECO:0000256" key="9">
    <source>
        <dbReference type="ARBA" id="ARBA00022786"/>
    </source>
</evidence>
<dbReference type="AlphaFoldDB" id="A0A9Q0BPK5"/>
<dbReference type="CDD" id="cd16270">
    <property type="entry name" value="Apc5_N"/>
    <property type="match status" value="1"/>
</dbReference>
<reference evidence="19" key="1">
    <citation type="journal article" date="2023" name="Genome Biol. Evol.">
        <title>Long-read-based Genome Assembly of Drosophila gunungcola Reveals Fewer Chemosensory Genes in Flower-breeding Species.</title>
        <authorList>
            <person name="Negi A."/>
            <person name="Liao B.Y."/>
            <person name="Yeh S.D."/>
        </authorList>
    </citation>
    <scope>NUCLEOTIDE SEQUENCE</scope>
    <source>
        <strain evidence="19">Sukarami</strain>
    </source>
</reference>
<keyword evidence="10" id="KW-0256">Endoplasmic reticulum</keyword>
<evidence type="ECO:0000256" key="11">
    <source>
        <dbReference type="ARBA" id="ARBA00022989"/>
    </source>
</evidence>
<dbReference type="Proteomes" id="UP001059596">
    <property type="component" value="Unassembled WGS sequence"/>
</dbReference>
<dbReference type="GO" id="GO:0051301">
    <property type="term" value="P:cell division"/>
    <property type="evidence" value="ECO:0007669"/>
    <property type="project" value="UniProtKB-KW"/>
</dbReference>
<dbReference type="InterPro" id="IPR026000">
    <property type="entry name" value="Apc5_dom"/>
</dbReference>
<evidence type="ECO:0000256" key="15">
    <source>
        <dbReference type="ARBA" id="ARBA00031069"/>
    </source>
</evidence>
<dbReference type="PROSITE" id="PS50244">
    <property type="entry name" value="S5A_REDUCTASE"/>
    <property type="match status" value="1"/>
</dbReference>
<evidence type="ECO:0000313" key="20">
    <source>
        <dbReference type="Proteomes" id="UP001059596"/>
    </source>
</evidence>
<dbReference type="Gene3D" id="3.10.20.90">
    <property type="entry name" value="Phosphatidylinositol 3-kinase Catalytic Subunit, Chain A, domain 1"/>
    <property type="match status" value="1"/>
</dbReference>
<comment type="subcellular location">
    <subcellularLocation>
        <location evidence="2">Endoplasmic reticulum</location>
    </subcellularLocation>
    <subcellularLocation>
        <location evidence="1">Membrane</location>
        <topology evidence="1">Multi-pass membrane protein</topology>
    </subcellularLocation>
</comment>
<dbReference type="PANTHER" id="PTHR12830:SF9">
    <property type="entry name" value="ANAPHASE-PROMOTING COMPLEX SUBUNIT 5"/>
    <property type="match status" value="1"/>
</dbReference>
<dbReference type="Pfam" id="PF21696">
    <property type="entry name" value="TECR_N"/>
    <property type="match status" value="1"/>
</dbReference>
<feature type="transmembrane region" description="Helical" evidence="17">
    <location>
        <begin position="259"/>
        <end position="278"/>
    </location>
</feature>
<dbReference type="PANTHER" id="PTHR12830">
    <property type="entry name" value="ANAPHASE-PROMOTING COMPLEX SUBUNIT 5"/>
    <property type="match status" value="1"/>
</dbReference>
<feature type="domain" description="Ubiquitin-like" evidence="18">
    <location>
        <begin position="26"/>
        <end position="76"/>
    </location>
</feature>
<dbReference type="PROSITE" id="PS50053">
    <property type="entry name" value="UBIQUITIN_2"/>
    <property type="match status" value="1"/>
</dbReference>
<keyword evidence="11 17" id="KW-1133">Transmembrane helix</keyword>
<comment type="similarity">
    <text evidence="3">Belongs to the APC5 family.</text>
</comment>
<evidence type="ECO:0000259" key="18">
    <source>
        <dbReference type="PROSITE" id="PS50053"/>
    </source>
</evidence>
<dbReference type="GO" id="GO:0016627">
    <property type="term" value="F:oxidoreductase activity, acting on the CH-CH group of donors"/>
    <property type="evidence" value="ECO:0007669"/>
    <property type="project" value="InterPro"/>
</dbReference>
<dbReference type="GO" id="GO:0006629">
    <property type="term" value="P:lipid metabolic process"/>
    <property type="evidence" value="ECO:0007669"/>
    <property type="project" value="InterPro"/>
</dbReference>
<evidence type="ECO:0000256" key="1">
    <source>
        <dbReference type="ARBA" id="ARBA00004141"/>
    </source>
</evidence>
<dbReference type="GO" id="GO:0045842">
    <property type="term" value="P:positive regulation of mitotic metaphase/anaphase transition"/>
    <property type="evidence" value="ECO:0007669"/>
    <property type="project" value="TreeGrafter"/>
</dbReference>
<proteinExistence type="inferred from homology"/>
<evidence type="ECO:0000256" key="7">
    <source>
        <dbReference type="ARBA" id="ARBA00022692"/>
    </source>
</evidence>
<evidence type="ECO:0000256" key="16">
    <source>
        <dbReference type="ARBA" id="ARBA00045696"/>
    </source>
</evidence>
<keyword evidence="12" id="KW-0560">Oxidoreductase</keyword>
<accession>A0A9Q0BPK5</accession>
<dbReference type="GO" id="GO:0016020">
    <property type="term" value="C:membrane"/>
    <property type="evidence" value="ECO:0007669"/>
    <property type="project" value="UniProtKB-SubCell"/>
</dbReference>
<dbReference type="GO" id="GO:0005783">
    <property type="term" value="C:endoplasmic reticulum"/>
    <property type="evidence" value="ECO:0007669"/>
    <property type="project" value="UniProtKB-SubCell"/>
</dbReference>
<comment type="function">
    <text evidence="16">Component of the anaphase promoting complex/cyclosome (APC/C), a cell cycle-regulated E3 ubiquitin ligase that controls progression through mitosis and the G1 phase of the cell cycle. The APC/C complex acts by mediating ubiquitination and subsequent degradation of target proteins: it mainly mediates the formation of 'Lys-11'-linked polyubiquitin chains and, to a lower extent, the formation of 'Lys-48'- and 'Lys-63'-linked polyubiquitin chains. The APC/C complex catalyzes assembly of branched 'Lys-11'-/'Lys-48'-linked branched ubiquitin chains on target proteins.</text>
</comment>
<dbReference type="InterPro" id="IPR000626">
    <property type="entry name" value="Ubiquitin-like_dom"/>
</dbReference>
<keyword evidence="8" id="KW-0498">Mitosis</keyword>
<evidence type="ECO:0000256" key="8">
    <source>
        <dbReference type="ARBA" id="ARBA00022776"/>
    </source>
</evidence>
<evidence type="ECO:0000256" key="10">
    <source>
        <dbReference type="ARBA" id="ARBA00022824"/>
    </source>
</evidence>
<keyword evidence="20" id="KW-1185">Reference proteome</keyword>
<dbReference type="GO" id="GO:0005680">
    <property type="term" value="C:anaphase-promoting complex"/>
    <property type="evidence" value="ECO:0007669"/>
    <property type="project" value="InterPro"/>
</dbReference>
<keyword evidence="13 17" id="KW-0472">Membrane</keyword>
<evidence type="ECO:0000256" key="13">
    <source>
        <dbReference type="ARBA" id="ARBA00023136"/>
    </source>
</evidence>
<dbReference type="InterPro" id="IPR001104">
    <property type="entry name" value="3-oxo-5_a-steroid_4-DH_C"/>
</dbReference>
<comment type="similarity">
    <text evidence="4">Belongs to the steroid 5-alpha reductase family.</text>
</comment>
<comment type="caution">
    <text evidence="19">The sequence shown here is derived from an EMBL/GenBank/DDBJ whole genome shotgun (WGS) entry which is preliminary data.</text>
</comment>
<dbReference type="GO" id="GO:0031145">
    <property type="term" value="P:anaphase-promoting complex-dependent catabolic process"/>
    <property type="evidence" value="ECO:0007669"/>
    <property type="project" value="TreeGrafter"/>
</dbReference>
<dbReference type="CDD" id="cd01801">
    <property type="entry name" value="Ubl_TECR_like"/>
    <property type="match status" value="1"/>
</dbReference>
<evidence type="ECO:0000256" key="2">
    <source>
        <dbReference type="ARBA" id="ARBA00004240"/>
    </source>
</evidence>
<protein>
    <recommendedName>
        <fullName evidence="5">Anaphase-promoting complex subunit 5</fullName>
    </recommendedName>
    <alternativeName>
        <fullName evidence="15">Cyclosome subunit 5</fullName>
    </alternativeName>
</protein>
<organism evidence="19 20">
    <name type="scientific">Drosophila gunungcola</name>
    <name type="common">fruit fly</name>
    <dbReference type="NCBI Taxonomy" id="103775"/>
    <lineage>
        <taxon>Eukaryota</taxon>
        <taxon>Metazoa</taxon>
        <taxon>Ecdysozoa</taxon>
        <taxon>Arthropoda</taxon>
        <taxon>Hexapoda</taxon>
        <taxon>Insecta</taxon>
        <taxon>Pterygota</taxon>
        <taxon>Neoptera</taxon>
        <taxon>Endopterygota</taxon>
        <taxon>Diptera</taxon>
        <taxon>Brachycera</taxon>
        <taxon>Muscomorpha</taxon>
        <taxon>Ephydroidea</taxon>
        <taxon>Drosophilidae</taxon>
        <taxon>Drosophila</taxon>
        <taxon>Sophophora</taxon>
    </lineage>
</organism>
<dbReference type="InterPro" id="IPR037679">
    <property type="entry name" value="Apc5"/>
</dbReference>
<dbReference type="SUPFAM" id="SSF48452">
    <property type="entry name" value="TPR-like"/>
    <property type="match status" value="1"/>
</dbReference>
<name>A0A9Q0BPK5_9MUSC</name>
<evidence type="ECO:0000256" key="4">
    <source>
        <dbReference type="ARBA" id="ARBA00007742"/>
    </source>
</evidence>
<keyword evidence="9" id="KW-0833">Ubl conjugation pathway</keyword>
<dbReference type="Gene3D" id="1.25.40.10">
    <property type="entry name" value="Tetratricopeptide repeat domain"/>
    <property type="match status" value="1"/>
</dbReference>
<evidence type="ECO:0000256" key="6">
    <source>
        <dbReference type="ARBA" id="ARBA00022618"/>
    </source>
</evidence>
<evidence type="ECO:0000256" key="5">
    <source>
        <dbReference type="ARBA" id="ARBA00016066"/>
    </source>
</evidence>
<dbReference type="EMBL" id="JAMKOV010000006">
    <property type="protein sequence ID" value="KAI8039200.1"/>
    <property type="molecule type" value="Genomic_DNA"/>
</dbReference>
<keyword evidence="7 17" id="KW-0812">Transmembrane</keyword>
<keyword evidence="14" id="KW-0131">Cell cycle</keyword>
<dbReference type="GO" id="GO:0070979">
    <property type="term" value="P:protein K11-linked ubiquitination"/>
    <property type="evidence" value="ECO:0007669"/>
    <property type="project" value="TreeGrafter"/>
</dbReference>